<evidence type="ECO:0000256" key="2">
    <source>
        <dbReference type="SAM" id="Phobius"/>
    </source>
</evidence>
<evidence type="ECO:0000313" key="5">
    <source>
        <dbReference type="EMBL" id="MBO8482997.1"/>
    </source>
</evidence>
<evidence type="ECO:0000256" key="1">
    <source>
        <dbReference type="SAM" id="MobiDB-lite"/>
    </source>
</evidence>
<dbReference type="Pfam" id="PF18175">
    <property type="entry name" value="HU-CCDC81_bac_2"/>
    <property type="match status" value="1"/>
</dbReference>
<dbReference type="Proteomes" id="UP000725002">
    <property type="component" value="Unassembled WGS sequence"/>
</dbReference>
<keyword evidence="2" id="KW-0472">Membrane</keyword>
<gene>
    <name evidence="5" type="ORF">IAB75_02620</name>
</gene>
<evidence type="ECO:0008006" key="7">
    <source>
        <dbReference type="Google" id="ProtNLM"/>
    </source>
</evidence>
<sequence length="291" mass="32138">MDIDLLSKMVKELILDHDRVALPGLGGFIAEMVPASFTDKGYTITPPYRRLSFRPGQEDDGLLVSMYASVNEVSTDVALAALTDFVCGMKEVLEKKKAVVFPGLGRLRATRENNFFFVSDEDLDIYPEGFGLEPVSLKTHEETREELSTALGSLKNIIGREEAEASEEVQETDMDVQDGQEDKLPVTDAEAVPEDETDGDDIEIQMQEMEEMPVLVSVEPETGQGPDVSPDEGKVPDKKKIMLAVLSVLGLAVLLLVLYIAVARLFPGVMDGLLYNEEDQEILHNISQFKN</sequence>
<feature type="domain" description="CCDC81-like prokaryotic HU" evidence="3">
    <location>
        <begin position="6"/>
        <end position="53"/>
    </location>
</feature>
<evidence type="ECO:0000259" key="4">
    <source>
        <dbReference type="Pfam" id="PF18175"/>
    </source>
</evidence>
<proteinExistence type="predicted"/>
<protein>
    <recommendedName>
        <fullName evidence="7">CCDC81-like prokaryotic HU domain-containing protein</fullName>
    </recommendedName>
</protein>
<reference evidence="5" key="2">
    <citation type="journal article" date="2021" name="PeerJ">
        <title>Extensive microbial diversity within the chicken gut microbiome revealed by metagenomics and culture.</title>
        <authorList>
            <person name="Gilroy R."/>
            <person name="Ravi A."/>
            <person name="Getino M."/>
            <person name="Pursley I."/>
            <person name="Horton D.L."/>
            <person name="Alikhan N.F."/>
            <person name="Baker D."/>
            <person name="Gharbi K."/>
            <person name="Hall N."/>
            <person name="Watson M."/>
            <person name="Adriaenssens E.M."/>
            <person name="Foster-Nyarko E."/>
            <person name="Jarju S."/>
            <person name="Secka A."/>
            <person name="Antonio M."/>
            <person name="Oren A."/>
            <person name="Chaudhuri R.R."/>
            <person name="La Ragione R."/>
            <person name="Hildebrand F."/>
            <person name="Pallen M.J."/>
        </authorList>
    </citation>
    <scope>NUCLEOTIDE SEQUENCE</scope>
    <source>
        <strain evidence="5">G3-8215</strain>
    </source>
</reference>
<keyword evidence="2" id="KW-1133">Transmembrane helix</keyword>
<feature type="compositionally biased region" description="Acidic residues" evidence="1">
    <location>
        <begin position="164"/>
        <end position="179"/>
    </location>
</feature>
<feature type="domain" description="CCDC81-like prokaryotic HU" evidence="4">
    <location>
        <begin position="61"/>
        <end position="122"/>
    </location>
</feature>
<dbReference type="InterPro" id="IPR041268">
    <property type="entry name" value="HU-CCDC81_bac_2"/>
</dbReference>
<organism evidence="5 6">
    <name type="scientific">Candidatus Cryptobacteroides avicola</name>
    <dbReference type="NCBI Taxonomy" id="2840757"/>
    <lineage>
        <taxon>Bacteria</taxon>
        <taxon>Pseudomonadati</taxon>
        <taxon>Bacteroidota</taxon>
        <taxon>Bacteroidia</taxon>
        <taxon>Bacteroidales</taxon>
        <taxon>Candidatus Cryptobacteroides</taxon>
    </lineage>
</organism>
<name>A0A940DQ64_9BACT</name>
<dbReference type="EMBL" id="JADILV010000021">
    <property type="protein sequence ID" value="MBO8482997.1"/>
    <property type="molecule type" value="Genomic_DNA"/>
</dbReference>
<accession>A0A940DQ64</accession>
<keyword evidence="2" id="KW-0812">Transmembrane</keyword>
<evidence type="ECO:0000313" key="6">
    <source>
        <dbReference type="Proteomes" id="UP000725002"/>
    </source>
</evidence>
<feature type="transmembrane region" description="Helical" evidence="2">
    <location>
        <begin position="241"/>
        <end position="266"/>
    </location>
</feature>
<comment type="caution">
    <text evidence="5">The sequence shown here is derived from an EMBL/GenBank/DDBJ whole genome shotgun (WGS) entry which is preliminary data.</text>
</comment>
<dbReference type="AlphaFoldDB" id="A0A940DQ64"/>
<reference evidence="5" key="1">
    <citation type="submission" date="2020-10" db="EMBL/GenBank/DDBJ databases">
        <authorList>
            <person name="Gilroy R."/>
        </authorList>
    </citation>
    <scope>NUCLEOTIDE SEQUENCE</scope>
    <source>
        <strain evidence="5">G3-8215</strain>
    </source>
</reference>
<dbReference type="InterPro" id="IPR040495">
    <property type="entry name" value="HU-CCDC81_bac_1"/>
</dbReference>
<evidence type="ECO:0000259" key="3">
    <source>
        <dbReference type="Pfam" id="PF18174"/>
    </source>
</evidence>
<dbReference type="Pfam" id="PF18174">
    <property type="entry name" value="HU-CCDC81_bac_1"/>
    <property type="match status" value="1"/>
</dbReference>
<feature type="region of interest" description="Disordered" evidence="1">
    <location>
        <begin position="163"/>
        <end position="183"/>
    </location>
</feature>